<proteinExistence type="predicted"/>
<accession>A0A9Q0FNE6</accession>
<gene>
    <name evidence="1" type="ORF">Tsubulata_042053</name>
</gene>
<sequence length="116" mass="13429">MERLFLYSAVFVDFDLSMNFELKTATSLLEKRCQITSKKRLAICIIKGEPAKHLQMKFSKCFREVNFKFLHYMILFGFPDSAVLYGVSEEDCCSPRLSVSIFHGFMVKVVYYGLEG</sequence>
<dbReference type="AlphaFoldDB" id="A0A9Q0FNE6"/>
<comment type="caution">
    <text evidence="1">The sequence shown here is derived from an EMBL/GenBank/DDBJ whole genome shotgun (WGS) entry which is preliminary data.</text>
</comment>
<evidence type="ECO:0000313" key="2">
    <source>
        <dbReference type="Proteomes" id="UP001141552"/>
    </source>
</evidence>
<reference evidence="1" key="1">
    <citation type="submission" date="2022-02" db="EMBL/GenBank/DDBJ databases">
        <authorList>
            <person name="Henning P.M."/>
            <person name="McCubbin A.G."/>
            <person name="Shore J.S."/>
        </authorList>
    </citation>
    <scope>NUCLEOTIDE SEQUENCE</scope>
    <source>
        <strain evidence="1">F60SS</strain>
        <tissue evidence="1">Leaves</tissue>
    </source>
</reference>
<reference evidence="1" key="2">
    <citation type="journal article" date="2023" name="Plants (Basel)">
        <title>Annotation of the Turnera subulata (Passifloraceae) Draft Genome Reveals the S-Locus Evolved after the Divergence of Turneroideae from Passifloroideae in a Stepwise Manner.</title>
        <authorList>
            <person name="Henning P.M."/>
            <person name="Roalson E.H."/>
            <person name="Mir W."/>
            <person name="McCubbin A.G."/>
            <person name="Shore J.S."/>
        </authorList>
    </citation>
    <scope>NUCLEOTIDE SEQUENCE</scope>
    <source>
        <strain evidence="1">F60SS</strain>
    </source>
</reference>
<dbReference type="Proteomes" id="UP001141552">
    <property type="component" value="Unassembled WGS sequence"/>
</dbReference>
<protein>
    <submittedName>
        <fullName evidence="1">Uncharacterized protein</fullName>
    </submittedName>
</protein>
<keyword evidence="2" id="KW-1185">Reference proteome</keyword>
<organism evidence="1 2">
    <name type="scientific">Turnera subulata</name>
    <dbReference type="NCBI Taxonomy" id="218843"/>
    <lineage>
        <taxon>Eukaryota</taxon>
        <taxon>Viridiplantae</taxon>
        <taxon>Streptophyta</taxon>
        <taxon>Embryophyta</taxon>
        <taxon>Tracheophyta</taxon>
        <taxon>Spermatophyta</taxon>
        <taxon>Magnoliopsida</taxon>
        <taxon>eudicotyledons</taxon>
        <taxon>Gunneridae</taxon>
        <taxon>Pentapetalae</taxon>
        <taxon>rosids</taxon>
        <taxon>fabids</taxon>
        <taxon>Malpighiales</taxon>
        <taxon>Passifloraceae</taxon>
        <taxon>Turnera</taxon>
    </lineage>
</organism>
<name>A0A9Q0FNE6_9ROSI</name>
<dbReference type="EMBL" id="JAKUCV010004817">
    <property type="protein sequence ID" value="KAJ4833919.1"/>
    <property type="molecule type" value="Genomic_DNA"/>
</dbReference>
<evidence type="ECO:0000313" key="1">
    <source>
        <dbReference type="EMBL" id="KAJ4833919.1"/>
    </source>
</evidence>